<evidence type="ECO:0000313" key="2">
    <source>
        <dbReference type="EMBL" id="BCX49160.1"/>
    </source>
</evidence>
<organism evidence="2 3">
    <name type="scientific">Haloferula helveola</name>
    <dbReference type="NCBI Taxonomy" id="490095"/>
    <lineage>
        <taxon>Bacteria</taxon>
        <taxon>Pseudomonadati</taxon>
        <taxon>Verrucomicrobiota</taxon>
        <taxon>Verrucomicrobiia</taxon>
        <taxon>Verrucomicrobiales</taxon>
        <taxon>Verrucomicrobiaceae</taxon>
        <taxon>Haloferula</taxon>
    </lineage>
</organism>
<dbReference type="Proteomes" id="UP001374893">
    <property type="component" value="Chromosome"/>
</dbReference>
<evidence type="ECO:0000313" key="3">
    <source>
        <dbReference type="Proteomes" id="UP001374893"/>
    </source>
</evidence>
<reference evidence="2 3" key="1">
    <citation type="submission" date="2021-06" db="EMBL/GenBank/DDBJ databases">
        <title>Complete genome of Haloferula helveola possessing various polysaccharide degrading enzymes.</title>
        <authorList>
            <person name="Takami H."/>
            <person name="Huang C."/>
            <person name="Hamasaki K."/>
        </authorList>
    </citation>
    <scope>NUCLEOTIDE SEQUENCE [LARGE SCALE GENOMIC DNA]</scope>
    <source>
        <strain evidence="2 3">CN-1</strain>
    </source>
</reference>
<gene>
    <name evidence="2" type="ORF">HAHE_30680</name>
</gene>
<name>A0ABM7RFV6_9BACT</name>
<keyword evidence="3" id="KW-1185">Reference proteome</keyword>
<sequence>MERFEILAPDPVSGVLTGPVRKVESGNMRTGLLAIVTTLLLVGCDREPEEREADGSGNAPPPHEGRPVSADADGGEAVTDASPKIRVRPPADAKPRSGKPVEGSPGFVHSPYTGEAVDIRGVLPGTDILDPTTPDRRLIRIAEGEQVVARPAPGKPGFVFSPYGNRLVDVRGIPAGTLVADPEYPTSEKKYFRVPTPWMSEEEITIEPGSPGIDM</sequence>
<protein>
    <submittedName>
        <fullName evidence="2">Uncharacterized protein</fullName>
    </submittedName>
</protein>
<accession>A0ABM7RFV6</accession>
<evidence type="ECO:0000256" key="1">
    <source>
        <dbReference type="SAM" id="MobiDB-lite"/>
    </source>
</evidence>
<feature type="region of interest" description="Disordered" evidence="1">
    <location>
        <begin position="46"/>
        <end position="109"/>
    </location>
</feature>
<dbReference type="EMBL" id="AP024702">
    <property type="protein sequence ID" value="BCX49160.1"/>
    <property type="molecule type" value="Genomic_DNA"/>
</dbReference>
<proteinExistence type="predicted"/>